<evidence type="ECO:0000313" key="9">
    <source>
        <dbReference type="EMBL" id="CAF3366217.1"/>
    </source>
</evidence>
<evidence type="ECO:0000256" key="5">
    <source>
        <dbReference type="ARBA" id="ARBA00022989"/>
    </source>
</evidence>
<sequence>MRVFPQQQISSANQSTIQHVASLDTSNPSAQPQSYSKQYSSNLSHHSQYILGGKREPCRFDWVESPSNKWIHLALWWWIQPILSLGNRRSLIDDDFSDISMNDKCSVLLIKADYDISKWPGTWNVIRQTFMKDFFETMATILVYTATRIAQPLLIRELIVYISNASNLPTYIGYVSAVGLGIISIVQAIIYQQTFFQNQRVGIRIRNTLSCAIYQRLMKINQGGNSGLQDSRTPLDSIGLHWTPMDFKWTPVFSGVQQSIL</sequence>
<evidence type="ECO:0000313" key="10">
    <source>
        <dbReference type="Proteomes" id="UP000663865"/>
    </source>
</evidence>
<evidence type="ECO:0000256" key="6">
    <source>
        <dbReference type="ARBA" id="ARBA00023136"/>
    </source>
</evidence>
<keyword evidence="1" id="KW-0813">Transport</keyword>
<proteinExistence type="predicted"/>
<comment type="caution">
    <text evidence="9">The sequence shown here is derived from an EMBL/GenBank/DDBJ whole genome shotgun (WGS) entry which is preliminary data.</text>
</comment>
<dbReference type="Gene3D" id="1.20.1560.10">
    <property type="entry name" value="ABC transporter type 1, transmembrane domain"/>
    <property type="match status" value="1"/>
</dbReference>
<dbReference type="InterPro" id="IPR036640">
    <property type="entry name" value="ABC1_TM_sf"/>
</dbReference>
<keyword evidence="3" id="KW-0547">Nucleotide-binding</keyword>
<dbReference type="InterPro" id="IPR050173">
    <property type="entry name" value="ABC_transporter_C-like"/>
</dbReference>
<evidence type="ECO:0000259" key="8">
    <source>
        <dbReference type="PROSITE" id="PS50929"/>
    </source>
</evidence>
<dbReference type="SUPFAM" id="SSF90123">
    <property type="entry name" value="ABC transporter transmembrane region"/>
    <property type="match status" value="1"/>
</dbReference>
<dbReference type="GO" id="GO:0016020">
    <property type="term" value="C:membrane"/>
    <property type="evidence" value="ECO:0007669"/>
    <property type="project" value="InterPro"/>
</dbReference>
<keyword evidence="6 7" id="KW-0472">Membrane</keyword>
<dbReference type="InterPro" id="IPR011527">
    <property type="entry name" value="ABC1_TM_dom"/>
</dbReference>
<evidence type="ECO:0000256" key="1">
    <source>
        <dbReference type="ARBA" id="ARBA00022448"/>
    </source>
</evidence>
<reference evidence="9" key="1">
    <citation type="submission" date="2021-02" db="EMBL/GenBank/DDBJ databases">
        <authorList>
            <person name="Nowell W R."/>
        </authorList>
    </citation>
    <scope>NUCLEOTIDE SEQUENCE</scope>
</reference>
<keyword evidence="2 7" id="KW-0812">Transmembrane</keyword>
<gene>
    <name evidence="9" type="ORF">KIK155_LOCUS4958</name>
</gene>
<organism evidence="9 10">
    <name type="scientific">Rotaria socialis</name>
    <dbReference type="NCBI Taxonomy" id="392032"/>
    <lineage>
        <taxon>Eukaryota</taxon>
        <taxon>Metazoa</taxon>
        <taxon>Spiralia</taxon>
        <taxon>Gnathifera</taxon>
        <taxon>Rotifera</taxon>
        <taxon>Eurotatoria</taxon>
        <taxon>Bdelloidea</taxon>
        <taxon>Philodinida</taxon>
        <taxon>Philodinidae</taxon>
        <taxon>Rotaria</taxon>
    </lineage>
</organism>
<evidence type="ECO:0000256" key="7">
    <source>
        <dbReference type="SAM" id="Phobius"/>
    </source>
</evidence>
<keyword evidence="5 7" id="KW-1133">Transmembrane helix</keyword>
<feature type="domain" description="ABC transmembrane type-1" evidence="8">
    <location>
        <begin position="138"/>
        <end position="219"/>
    </location>
</feature>
<name>A0A817XCZ6_9BILA</name>
<protein>
    <recommendedName>
        <fullName evidence="8">ABC transmembrane type-1 domain-containing protein</fullName>
    </recommendedName>
</protein>
<evidence type="ECO:0000256" key="2">
    <source>
        <dbReference type="ARBA" id="ARBA00022692"/>
    </source>
</evidence>
<feature type="transmembrane region" description="Helical" evidence="7">
    <location>
        <begin position="171"/>
        <end position="191"/>
    </location>
</feature>
<dbReference type="PROSITE" id="PS50929">
    <property type="entry name" value="ABC_TM1F"/>
    <property type="match status" value="1"/>
</dbReference>
<evidence type="ECO:0000256" key="4">
    <source>
        <dbReference type="ARBA" id="ARBA00022840"/>
    </source>
</evidence>
<dbReference type="Proteomes" id="UP000663865">
    <property type="component" value="Unassembled WGS sequence"/>
</dbReference>
<dbReference type="PANTHER" id="PTHR24223">
    <property type="entry name" value="ATP-BINDING CASSETTE SUB-FAMILY C"/>
    <property type="match status" value="1"/>
</dbReference>
<dbReference type="GO" id="GO:0140359">
    <property type="term" value="F:ABC-type transporter activity"/>
    <property type="evidence" value="ECO:0007669"/>
    <property type="project" value="InterPro"/>
</dbReference>
<evidence type="ECO:0000256" key="3">
    <source>
        <dbReference type="ARBA" id="ARBA00022741"/>
    </source>
</evidence>
<accession>A0A817XCZ6</accession>
<dbReference type="GO" id="GO:0005524">
    <property type="term" value="F:ATP binding"/>
    <property type="evidence" value="ECO:0007669"/>
    <property type="project" value="UniProtKB-KW"/>
</dbReference>
<keyword evidence="4" id="KW-0067">ATP-binding</keyword>
<dbReference type="AlphaFoldDB" id="A0A817XCZ6"/>
<dbReference type="EMBL" id="CAJNYV010000530">
    <property type="protein sequence ID" value="CAF3366217.1"/>
    <property type="molecule type" value="Genomic_DNA"/>
</dbReference>